<gene>
    <name evidence="2" type="ORF">C9J47_05240</name>
</gene>
<dbReference type="Proteomes" id="UP000241803">
    <property type="component" value="Unassembled WGS sequence"/>
</dbReference>
<dbReference type="EMBL" id="PYOC01000001">
    <property type="protein sequence ID" value="PSV49955.1"/>
    <property type="molecule type" value="Genomic_DNA"/>
</dbReference>
<sequence length="243" mass="27189">MIINCPYCQKKISSYDDNCVHCGEKVATKKKGFNFIFIPIAIATGFTLLNVFSEDIKKFSSSTTDVLAYKYVTESQRVDAKAYLEGKDQRQVISLVQTKLGVHSTGIINKKTCSMAIAEGYQPLMSSVNSVAYGGPCDLYKNDADIISNLRSLHIRRNMGSEAFEKCNELLRYSNALCNYKLVDYKVSPFSKLDSPFHHIVAVDYTTKKEGEEKRKRLASCITGDNYVIIDALKVPAKVYGNI</sequence>
<evidence type="ECO:0000313" key="3">
    <source>
        <dbReference type="Proteomes" id="UP000241803"/>
    </source>
</evidence>
<dbReference type="RefSeq" id="WP_107252548.1">
    <property type="nucleotide sequence ID" value="NZ_PYOC01000001.1"/>
</dbReference>
<dbReference type="AlphaFoldDB" id="A0A2T3LF00"/>
<evidence type="ECO:0000256" key="1">
    <source>
        <dbReference type="SAM" id="Phobius"/>
    </source>
</evidence>
<proteinExistence type="predicted"/>
<reference evidence="2 3" key="1">
    <citation type="submission" date="2018-03" db="EMBL/GenBank/DDBJ databases">
        <title>Whole genome sequencing of Histamine producing bacteria.</title>
        <authorList>
            <person name="Butler K."/>
        </authorList>
    </citation>
    <scope>NUCLEOTIDE SEQUENCE [LARGE SCALE GENOMIC DNA]</scope>
    <source>
        <strain evidence="2 3">ATCC 19614</strain>
    </source>
</reference>
<protein>
    <submittedName>
        <fullName evidence="2">Uncharacterized protein</fullName>
    </submittedName>
</protein>
<evidence type="ECO:0000313" key="2">
    <source>
        <dbReference type="EMBL" id="PSV49955.1"/>
    </source>
</evidence>
<keyword evidence="1" id="KW-0472">Membrane</keyword>
<feature type="transmembrane region" description="Helical" evidence="1">
    <location>
        <begin position="33"/>
        <end position="52"/>
    </location>
</feature>
<keyword evidence="1" id="KW-1133">Transmembrane helix</keyword>
<keyword evidence="1" id="KW-0812">Transmembrane</keyword>
<comment type="caution">
    <text evidence="2">The sequence shown here is derived from an EMBL/GenBank/DDBJ whole genome shotgun (WGS) entry which is preliminary data.</text>
</comment>
<accession>A0A2T3LF00</accession>
<keyword evidence="3" id="KW-1185">Reference proteome</keyword>
<organism evidence="2 3">
    <name type="scientific">Photobacterium indicum</name>
    <dbReference type="NCBI Taxonomy" id="81447"/>
    <lineage>
        <taxon>Bacteria</taxon>
        <taxon>Pseudomonadati</taxon>
        <taxon>Pseudomonadota</taxon>
        <taxon>Gammaproteobacteria</taxon>
        <taxon>Vibrionales</taxon>
        <taxon>Vibrionaceae</taxon>
        <taxon>Photobacterium</taxon>
    </lineage>
</organism>
<name>A0A2T3LF00_9GAMM</name>